<reference evidence="1" key="1">
    <citation type="submission" date="2022-05" db="EMBL/GenBank/DDBJ databases">
        <title>Chromosome-level genome of Chaenocephalus aceratus.</title>
        <authorList>
            <person name="Park H."/>
        </authorList>
    </citation>
    <scope>NUCLEOTIDE SEQUENCE</scope>
    <source>
        <strain evidence="1">KU_202001</strain>
    </source>
</reference>
<comment type="caution">
    <text evidence="1">The sequence shown here is derived from an EMBL/GenBank/DDBJ whole genome shotgun (WGS) entry which is preliminary data.</text>
</comment>
<dbReference type="Proteomes" id="UP001057452">
    <property type="component" value="Chromosome 12"/>
</dbReference>
<evidence type="ECO:0000313" key="2">
    <source>
        <dbReference type="Proteomes" id="UP001057452"/>
    </source>
</evidence>
<name>A0ACB9WUE6_CHAAC</name>
<keyword evidence="2" id="KW-1185">Reference proteome</keyword>
<protein>
    <submittedName>
        <fullName evidence="1">Uncharacterized protein</fullName>
    </submittedName>
</protein>
<evidence type="ECO:0000313" key="1">
    <source>
        <dbReference type="EMBL" id="KAI4817148.1"/>
    </source>
</evidence>
<gene>
    <name evidence="1" type="ORF">KUCAC02_009427</name>
</gene>
<dbReference type="EMBL" id="CM043796">
    <property type="protein sequence ID" value="KAI4817148.1"/>
    <property type="molecule type" value="Genomic_DNA"/>
</dbReference>
<organism evidence="1 2">
    <name type="scientific">Chaenocephalus aceratus</name>
    <name type="common">Blackfin icefish</name>
    <name type="synonym">Chaenichthys aceratus</name>
    <dbReference type="NCBI Taxonomy" id="36190"/>
    <lineage>
        <taxon>Eukaryota</taxon>
        <taxon>Metazoa</taxon>
        <taxon>Chordata</taxon>
        <taxon>Craniata</taxon>
        <taxon>Vertebrata</taxon>
        <taxon>Euteleostomi</taxon>
        <taxon>Actinopterygii</taxon>
        <taxon>Neopterygii</taxon>
        <taxon>Teleostei</taxon>
        <taxon>Neoteleostei</taxon>
        <taxon>Acanthomorphata</taxon>
        <taxon>Eupercaria</taxon>
        <taxon>Perciformes</taxon>
        <taxon>Notothenioidei</taxon>
        <taxon>Channichthyidae</taxon>
        <taxon>Chaenocephalus</taxon>
    </lineage>
</organism>
<proteinExistence type="predicted"/>
<sequence>MSRRWPDTQVPPDDEVMPYSDDETDDELEVSSEEEPDAPPGITPPQVEAKPSEMGWKVKANDRPYHHLPEFEKKVFLCIKKSRYSGNAIKTYKYNVLTFIPLNLYEQFKRVANLYFLALLILQIIPDITTLPWYTTLIPLVVVLSITAIKDLVDDLARHRMDKEINNRKSEVLLDGRFQEIKWSNMQVGDVVRMKKNDFIPADILLLSSSNPNSLCYVETAELDGETNLKFKLGRRETDERLQSERQLVDFNALIECEEPNNRLDKFIGTMTWGRERLPLDLDNMLLRGCTIRNTEESHGLVIFAGADTKIMRNSGKTRFKRTKIDELMNYMVYSIFVLLILVAAGLAIGHAFWYDEIGSKAWYLYDGKNQDANHRGFLSFWGYIIVLNTMVPISLYVSVEVIRLGQSKFINWDLQMYYSEKDTPAKARTTTLNEQLGQISYIFSDKTGTLTQNIMAFKKCTIAGRSYGDPTTAEGVVLDRGRAVDWSWNREADRKFEFMDNSLVACVRSGKDKDATEFFKLLSLCHTVMVEHKEGDLVYQAASPDEGALVTAARNFGFVFLSRTQDTITIREMDQETTYEMLAMLDFNSDRKRMSIILRFPDGRIRLYCKGADTVIYERLSPQSKHKETTQSDLDVFANATLRTLCLSYKDISTADYEAWSRRHKAAQVSMSDRDAALDIVYEQIESNLMLIGATAIEDKLQDGVPETIAKLARADIKIWVLTGDKKETAENIGYSCSLLTDDMQIHYGEDVNEKLSVRQDNRRNELPTTRRGKKKPAEPFFTQPGKNALVITGGWLNEILYEKKKKRRRLRLRRLGRKAPPTTPTDGEPMDDLEKEMRQVQYNSIDEWIQV</sequence>
<accession>A0ACB9WUE6</accession>